<sequence length="85" mass="9245">MSDTFTLKEDLYDRRDPLRPPVFVAGKGEKVTMHTATVFGLVSKSAAKRVDLTPSDEPEDVAVKAVKAEAVENKAIKPASTKSKK</sequence>
<organism evidence="1">
    <name type="scientific">uncultured Caudovirales phage</name>
    <dbReference type="NCBI Taxonomy" id="2100421"/>
    <lineage>
        <taxon>Viruses</taxon>
        <taxon>Duplodnaviria</taxon>
        <taxon>Heunggongvirae</taxon>
        <taxon>Uroviricota</taxon>
        <taxon>Caudoviricetes</taxon>
        <taxon>Peduoviridae</taxon>
        <taxon>Maltschvirus</taxon>
        <taxon>Maltschvirus maltsch</taxon>
    </lineage>
</organism>
<proteinExistence type="predicted"/>
<evidence type="ECO:0000313" key="1">
    <source>
        <dbReference type="EMBL" id="CAB4218419.1"/>
    </source>
</evidence>
<protein>
    <submittedName>
        <fullName evidence="1">Uncharacterized protein</fullName>
    </submittedName>
</protein>
<reference evidence="1" key="1">
    <citation type="submission" date="2020-05" db="EMBL/GenBank/DDBJ databases">
        <authorList>
            <person name="Chiriac C."/>
            <person name="Salcher M."/>
            <person name="Ghai R."/>
            <person name="Kavagutti S V."/>
        </authorList>
    </citation>
    <scope>NUCLEOTIDE SEQUENCE</scope>
</reference>
<gene>
    <name evidence="1" type="ORF">UFOVP1608_27</name>
</gene>
<accession>A0A6J5SSY5</accession>
<dbReference type="EMBL" id="LR797470">
    <property type="protein sequence ID" value="CAB4218419.1"/>
    <property type="molecule type" value="Genomic_DNA"/>
</dbReference>
<name>A0A6J5SSY5_9CAUD</name>